<reference evidence="2 3" key="1">
    <citation type="submission" date="2019-06" db="EMBL/GenBank/DDBJ databases">
        <title>Sequencing the genomes of 1000 actinobacteria strains.</title>
        <authorList>
            <person name="Klenk H.-P."/>
        </authorList>
    </citation>
    <scope>NUCLEOTIDE SEQUENCE [LARGE SCALE GENOMIC DNA]</scope>
    <source>
        <strain evidence="2 3">DSM 45928</strain>
    </source>
</reference>
<dbReference type="RefSeq" id="WP_170183467.1">
    <property type="nucleotide sequence ID" value="NZ_JBHTGS010000002.1"/>
</dbReference>
<gene>
    <name evidence="2" type="ORF">FB566_5124</name>
</gene>
<protein>
    <submittedName>
        <fullName evidence="2">Uncharacterized protein</fullName>
    </submittedName>
</protein>
<keyword evidence="1" id="KW-0472">Membrane</keyword>
<dbReference type="EMBL" id="VFOW01000001">
    <property type="protein sequence ID" value="TQL79515.1"/>
    <property type="molecule type" value="Genomic_DNA"/>
</dbReference>
<evidence type="ECO:0000313" key="3">
    <source>
        <dbReference type="Proteomes" id="UP000317043"/>
    </source>
</evidence>
<name>A0A543B3V1_9ACTN</name>
<sequence>MSNPTTTRTEPRRAGQMPGWIIWSQRVLITLVAAGGVLQPFIAGLFVTGNVGLLLVHVMIAAAMVFFGLLLVVATVLSWRPGHGPGRAVVAPVVLLSLILAQSALGAFRVLEIHFPLAFAIAGISIGLATRSWRSGDSRAVAAR</sequence>
<keyword evidence="1" id="KW-1133">Transmembrane helix</keyword>
<feature type="transmembrane region" description="Helical" evidence="1">
    <location>
        <begin position="20"/>
        <end position="42"/>
    </location>
</feature>
<keyword evidence="3" id="KW-1185">Reference proteome</keyword>
<comment type="caution">
    <text evidence="2">The sequence shown here is derived from an EMBL/GenBank/DDBJ whole genome shotgun (WGS) entry which is preliminary data.</text>
</comment>
<dbReference type="AlphaFoldDB" id="A0A543B3V1"/>
<evidence type="ECO:0000313" key="2">
    <source>
        <dbReference type="EMBL" id="TQL79515.1"/>
    </source>
</evidence>
<keyword evidence="1" id="KW-0812">Transmembrane</keyword>
<feature type="transmembrane region" description="Helical" evidence="1">
    <location>
        <begin position="113"/>
        <end position="130"/>
    </location>
</feature>
<evidence type="ECO:0000256" key="1">
    <source>
        <dbReference type="SAM" id="Phobius"/>
    </source>
</evidence>
<organism evidence="2 3">
    <name type="scientific">Stackebrandtia endophytica</name>
    <dbReference type="NCBI Taxonomy" id="1496996"/>
    <lineage>
        <taxon>Bacteria</taxon>
        <taxon>Bacillati</taxon>
        <taxon>Actinomycetota</taxon>
        <taxon>Actinomycetes</taxon>
        <taxon>Glycomycetales</taxon>
        <taxon>Glycomycetaceae</taxon>
        <taxon>Stackebrandtia</taxon>
    </lineage>
</organism>
<feature type="transmembrane region" description="Helical" evidence="1">
    <location>
        <begin position="54"/>
        <end position="77"/>
    </location>
</feature>
<accession>A0A543B3V1</accession>
<dbReference type="InParanoid" id="A0A543B3V1"/>
<dbReference type="Proteomes" id="UP000317043">
    <property type="component" value="Unassembled WGS sequence"/>
</dbReference>
<proteinExistence type="predicted"/>
<feature type="transmembrane region" description="Helical" evidence="1">
    <location>
        <begin position="89"/>
        <end position="107"/>
    </location>
</feature>